<evidence type="ECO:0000256" key="3">
    <source>
        <dbReference type="ARBA" id="ARBA00022692"/>
    </source>
</evidence>
<organism evidence="7 8">
    <name type="scientific">Scleroderma citrinum Foug A</name>
    <dbReference type="NCBI Taxonomy" id="1036808"/>
    <lineage>
        <taxon>Eukaryota</taxon>
        <taxon>Fungi</taxon>
        <taxon>Dikarya</taxon>
        <taxon>Basidiomycota</taxon>
        <taxon>Agaricomycotina</taxon>
        <taxon>Agaricomycetes</taxon>
        <taxon>Agaricomycetidae</taxon>
        <taxon>Boletales</taxon>
        <taxon>Sclerodermatineae</taxon>
        <taxon>Sclerodermataceae</taxon>
        <taxon>Scleroderma</taxon>
    </lineage>
</organism>
<dbReference type="AlphaFoldDB" id="A0A0C3AAS8"/>
<feature type="transmembrane region" description="Helical" evidence="6">
    <location>
        <begin position="262"/>
        <end position="286"/>
    </location>
</feature>
<dbReference type="SUPFAM" id="SSF103473">
    <property type="entry name" value="MFS general substrate transporter"/>
    <property type="match status" value="1"/>
</dbReference>
<dbReference type="InParanoid" id="A0A0C3AAS8"/>
<dbReference type="GO" id="GO:0022857">
    <property type="term" value="F:transmembrane transporter activity"/>
    <property type="evidence" value="ECO:0007669"/>
    <property type="project" value="TreeGrafter"/>
</dbReference>
<dbReference type="PANTHER" id="PTHR43791:SF36">
    <property type="entry name" value="TRANSPORTER, PUTATIVE (AFU_ORTHOLOGUE AFUA_6G08340)-RELATED"/>
    <property type="match status" value="1"/>
</dbReference>
<feature type="transmembrane region" description="Helical" evidence="6">
    <location>
        <begin position="176"/>
        <end position="197"/>
    </location>
</feature>
<evidence type="ECO:0000256" key="5">
    <source>
        <dbReference type="ARBA" id="ARBA00023136"/>
    </source>
</evidence>
<dbReference type="Gene3D" id="1.20.1250.20">
    <property type="entry name" value="MFS general substrate transporter like domains"/>
    <property type="match status" value="1"/>
</dbReference>
<reference evidence="8" key="2">
    <citation type="submission" date="2015-01" db="EMBL/GenBank/DDBJ databases">
        <title>Evolutionary Origins and Diversification of the Mycorrhizal Mutualists.</title>
        <authorList>
            <consortium name="DOE Joint Genome Institute"/>
            <consortium name="Mycorrhizal Genomics Consortium"/>
            <person name="Kohler A."/>
            <person name="Kuo A."/>
            <person name="Nagy L.G."/>
            <person name="Floudas D."/>
            <person name="Copeland A."/>
            <person name="Barry K.W."/>
            <person name="Cichocki N."/>
            <person name="Veneault-Fourrey C."/>
            <person name="LaButti K."/>
            <person name="Lindquist E.A."/>
            <person name="Lipzen A."/>
            <person name="Lundell T."/>
            <person name="Morin E."/>
            <person name="Murat C."/>
            <person name="Riley R."/>
            <person name="Ohm R."/>
            <person name="Sun H."/>
            <person name="Tunlid A."/>
            <person name="Henrissat B."/>
            <person name="Grigoriev I.V."/>
            <person name="Hibbett D.S."/>
            <person name="Martin F."/>
        </authorList>
    </citation>
    <scope>NUCLEOTIDE SEQUENCE [LARGE SCALE GENOMIC DNA]</scope>
    <source>
        <strain evidence="8">Foug A</strain>
    </source>
</reference>
<feature type="transmembrane region" description="Helical" evidence="6">
    <location>
        <begin position="31"/>
        <end position="64"/>
    </location>
</feature>
<name>A0A0C3AAS8_9AGAM</name>
<keyword evidence="8" id="KW-1185">Reference proteome</keyword>
<feature type="transmembrane region" description="Helical" evidence="6">
    <location>
        <begin position="203"/>
        <end position="226"/>
    </location>
</feature>
<dbReference type="EMBL" id="KN822004">
    <property type="protein sequence ID" value="KIM70888.1"/>
    <property type="molecule type" value="Genomic_DNA"/>
</dbReference>
<evidence type="ECO:0000313" key="7">
    <source>
        <dbReference type="EMBL" id="KIM70888.1"/>
    </source>
</evidence>
<keyword evidence="3 6" id="KW-0812">Transmembrane</keyword>
<reference evidence="7 8" key="1">
    <citation type="submission" date="2014-04" db="EMBL/GenBank/DDBJ databases">
        <authorList>
            <consortium name="DOE Joint Genome Institute"/>
            <person name="Kuo A."/>
            <person name="Kohler A."/>
            <person name="Nagy L.G."/>
            <person name="Floudas D."/>
            <person name="Copeland A."/>
            <person name="Barry K.W."/>
            <person name="Cichocki N."/>
            <person name="Veneault-Fourrey C."/>
            <person name="LaButti K."/>
            <person name="Lindquist E.A."/>
            <person name="Lipzen A."/>
            <person name="Lundell T."/>
            <person name="Morin E."/>
            <person name="Murat C."/>
            <person name="Sun H."/>
            <person name="Tunlid A."/>
            <person name="Henrissat B."/>
            <person name="Grigoriev I.V."/>
            <person name="Hibbett D.S."/>
            <person name="Martin F."/>
            <person name="Nordberg H.P."/>
            <person name="Cantor M.N."/>
            <person name="Hua S.X."/>
        </authorList>
    </citation>
    <scope>NUCLEOTIDE SEQUENCE [LARGE SCALE GENOMIC DNA]</scope>
    <source>
        <strain evidence="7 8">Foug A</strain>
    </source>
</reference>
<dbReference type="InterPro" id="IPR036259">
    <property type="entry name" value="MFS_trans_sf"/>
</dbReference>
<keyword evidence="5 6" id="KW-0472">Membrane</keyword>
<evidence type="ECO:0000256" key="1">
    <source>
        <dbReference type="ARBA" id="ARBA00004141"/>
    </source>
</evidence>
<feature type="transmembrane region" description="Helical" evidence="6">
    <location>
        <begin position="146"/>
        <end position="164"/>
    </location>
</feature>
<dbReference type="GO" id="GO:0016020">
    <property type="term" value="C:membrane"/>
    <property type="evidence" value="ECO:0007669"/>
    <property type="project" value="UniProtKB-SubCell"/>
</dbReference>
<feature type="transmembrane region" description="Helical" evidence="6">
    <location>
        <begin position="238"/>
        <end position="256"/>
    </location>
</feature>
<keyword evidence="4 6" id="KW-1133">Transmembrane helix</keyword>
<dbReference type="OrthoDB" id="2985014at2759"/>
<proteinExistence type="predicted"/>
<evidence type="ECO:0000256" key="6">
    <source>
        <dbReference type="SAM" id="Phobius"/>
    </source>
</evidence>
<dbReference type="STRING" id="1036808.A0A0C3AAS8"/>
<accession>A0A0C3AAS8</accession>
<evidence type="ECO:0000256" key="4">
    <source>
        <dbReference type="ARBA" id="ARBA00022989"/>
    </source>
</evidence>
<dbReference type="PANTHER" id="PTHR43791">
    <property type="entry name" value="PERMEASE-RELATED"/>
    <property type="match status" value="1"/>
</dbReference>
<evidence type="ECO:0008006" key="9">
    <source>
        <dbReference type="Google" id="ProtNLM"/>
    </source>
</evidence>
<dbReference type="HOGENOM" id="CLU_874821_0_0_1"/>
<dbReference type="Proteomes" id="UP000053989">
    <property type="component" value="Unassembled WGS sequence"/>
</dbReference>
<sequence>MAGEEKFAPISEQFVLETLVREKRRVRKLAIAILLIICLLYFVSFLFFVQYVPIIFLLVVSWFASNRPESIPLYTNCDRLIALERGAYRTDLDRGLFVRLKKHFIVALSDRRILFCSTIHYALNFSLGSASSFLPIIVKTFGYTNAHTLFILLLPYIVGTTMLFTTSTMDRKNRVLVVFGGCFAETIGHLLVVLAPHSMQVNAIGAFLVYSGIYTAVGIIIVWFVHSFSPETRKFAQMPFLLIGQPCGVMLGAIMYPSTDSFLCWCGFTFTCALQVWAMICSIILYKLCKQDNVKRRNELDAKSDPGAMVDTSTDQVY</sequence>
<keyword evidence="2" id="KW-0813">Transport</keyword>
<evidence type="ECO:0000313" key="8">
    <source>
        <dbReference type="Proteomes" id="UP000053989"/>
    </source>
</evidence>
<gene>
    <name evidence="7" type="ORF">SCLCIDRAFT_18871</name>
</gene>
<comment type="subcellular location">
    <subcellularLocation>
        <location evidence="1">Membrane</location>
        <topology evidence="1">Multi-pass membrane protein</topology>
    </subcellularLocation>
</comment>
<evidence type="ECO:0000256" key="2">
    <source>
        <dbReference type="ARBA" id="ARBA00022448"/>
    </source>
</evidence>
<protein>
    <recommendedName>
        <fullName evidence="9">Major facilitator superfamily (MFS) profile domain-containing protein</fullName>
    </recommendedName>
</protein>